<sequence length="388" mass="43877">MSLKEIRTIIVKYLNEEATASELNQLSEWLELDNENKRIFKEYLDVYHAIHKDQVFDAIKAYNKTENVIIEKASKASKTIRLNIIRYAAAAVLILGLLGGYLFNEFLISGTRTVANEVIVSNIEPGTNKAILTLENGEEVVFVKGSSLQKNNITSNGEEIVYKANSQIKELAYNTLTIPRGGQFFIKLSDGTQVWLNSETQLKYPISFIGDAPRKVELIYGEAYFEVSPSTEHNGAKFIVSNRNQDIEVLGTKFNIQAYKEESHIYTTLSEGKVMVRSHSGKDILSPGQQASLDIENGSFSIQKVNVKHELAWIYGDFVFNKKSLDEIVKVLSRWYDVDIKLEGEYVLSQKFNGQLSRGQNLEKILELIKNTGKIKSFEINDKTVVLK</sequence>
<accession>A0A8J6Q8B1</accession>
<dbReference type="Pfam" id="PF16344">
    <property type="entry name" value="FecR_C"/>
    <property type="match status" value="1"/>
</dbReference>
<evidence type="ECO:0000259" key="3">
    <source>
        <dbReference type="Pfam" id="PF16344"/>
    </source>
</evidence>
<dbReference type="EMBL" id="JACVXC010000003">
    <property type="protein sequence ID" value="MBD0835661.1"/>
    <property type="molecule type" value="Genomic_DNA"/>
</dbReference>
<dbReference type="Gene3D" id="3.55.50.30">
    <property type="match status" value="1"/>
</dbReference>
<dbReference type="GO" id="GO:0016989">
    <property type="term" value="F:sigma factor antagonist activity"/>
    <property type="evidence" value="ECO:0007669"/>
    <property type="project" value="TreeGrafter"/>
</dbReference>
<proteinExistence type="predicted"/>
<evidence type="ECO:0000259" key="2">
    <source>
        <dbReference type="Pfam" id="PF04773"/>
    </source>
</evidence>
<feature type="domain" description="Protein FecR C-terminal" evidence="3">
    <location>
        <begin position="317"/>
        <end position="386"/>
    </location>
</feature>
<organism evidence="4 5">
    <name type="scientific">Aestuariibaculum suncheonense</name>
    <dbReference type="NCBI Taxonomy" id="1028745"/>
    <lineage>
        <taxon>Bacteria</taxon>
        <taxon>Pseudomonadati</taxon>
        <taxon>Bacteroidota</taxon>
        <taxon>Flavobacteriia</taxon>
        <taxon>Flavobacteriales</taxon>
        <taxon>Flavobacteriaceae</taxon>
    </lineage>
</organism>
<keyword evidence="1" id="KW-1133">Transmembrane helix</keyword>
<dbReference type="InterPro" id="IPR012373">
    <property type="entry name" value="Ferrdict_sens_TM"/>
</dbReference>
<keyword evidence="1" id="KW-0812">Transmembrane</keyword>
<dbReference type="AlphaFoldDB" id="A0A8J6Q8B1"/>
<keyword evidence="5" id="KW-1185">Reference proteome</keyword>
<evidence type="ECO:0000313" key="5">
    <source>
        <dbReference type="Proteomes" id="UP000602057"/>
    </source>
</evidence>
<dbReference type="Pfam" id="PF04773">
    <property type="entry name" value="FecR"/>
    <property type="match status" value="1"/>
</dbReference>
<comment type="caution">
    <text evidence="4">The sequence shown here is derived from an EMBL/GenBank/DDBJ whole genome shotgun (WGS) entry which is preliminary data.</text>
</comment>
<gene>
    <name evidence="4" type="ORF">ICJ84_09445</name>
</gene>
<name>A0A8J6Q8B1_9FLAO</name>
<keyword evidence="1" id="KW-0472">Membrane</keyword>
<reference evidence="4" key="1">
    <citation type="journal article" date="2013" name="Int. J. Syst. Evol. Microbiol.">
        <title>Aestuariibaculum suncheonense gen. nov., sp. nov., a marine bacterium of the family Flavobacteriaceae isolated from a tidal flat and emended descriptions of the genera Gaetbulibacter and Tamlana.</title>
        <authorList>
            <person name="Jeong S.H."/>
            <person name="Park M.S."/>
            <person name="Jin H.M."/>
            <person name="Lee K."/>
            <person name="Park W."/>
            <person name="Jeon C.O."/>
        </authorList>
    </citation>
    <scope>NUCLEOTIDE SEQUENCE</scope>
    <source>
        <strain evidence="4">SC17</strain>
    </source>
</reference>
<dbReference type="InterPro" id="IPR006860">
    <property type="entry name" value="FecR"/>
</dbReference>
<reference evidence="4" key="2">
    <citation type="submission" date="2020-09" db="EMBL/GenBank/DDBJ databases">
        <authorList>
            <person name="Wu Z."/>
        </authorList>
    </citation>
    <scope>NUCLEOTIDE SEQUENCE</scope>
    <source>
        <strain evidence="4">SC17</strain>
    </source>
</reference>
<dbReference type="Proteomes" id="UP000602057">
    <property type="component" value="Unassembled WGS sequence"/>
</dbReference>
<feature type="domain" description="FecR protein" evidence="2">
    <location>
        <begin position="176"/>
        <end position="274"/>
    </location>
</feature>
<dbReference type="RefSeq" id="WP_188216152.1">
    <property type="nucleotide sequence ID" value="NZ_BAABGH010000011.1"/>
</dbReference>
<dbReference type="PANTHER" id="PTHR30273">
    <property type="entry name" value="PERIPLASMIC SIGNAL SENSOR AND SIGMA FACTOR ACTIVATOR FECR-RELATED"/>
    <property type="match status" value="1"/>
</dbReference>
<dbReference type="Gene3D" id="2.60.120.1440">
    <property type="match status" value="1"/>
</dbReference>
<dbReference type="PANTHER" id="PTHR30273:SF2">
    <property type="entry name" value="PROTEIN FECR"/>
    <property type="match status" value="1"/>
</dbReference>
<feature type="transmembrane region" description="Helical" evidence="1">
    <location>
        <begin position="84"/>
        <end position="103"/>
    </location>
</feature>
<dbReference type="InterPro" id="IPR032508">
    <property type="entry name" value="FecR_C"/>
</dbReference>
<evidence type="ECO:0000313" key="4">
    <source>
        <dbReference type="EMBL" id="MBD0835661.1"/>
    </source>
</evidence>
<evidence type="ECO:0000256" key="1">
    <source>
        <dbReference type="SAM" id="Phobius"/>
    </source>
</evidence>
<protein>
    <submittedName>
        <fullName evidence="4">DUF4974 domain-containing protein</fullName>
    </submittedName>
</protein>